<proteinExistence type="predicted"/>
<dbReference type="Proteomes" id="UP000032067">
    <property type="component" value="Unassembled WGS sequence"/>
</dbReference>
<evidence type="ECO:0008006" key="4">
    <source>
        <dbReference type="Google" id="ProtNLM"/>
    </source>
</evidence>
<evidence type="ECO:0000313" key="2">
    <source>
        <dbReference type="EMBL" id="KIQ21968.1"/>
    </source>
</evidence>
<dbReference type="EMBL" id="JXQQ01000084">
    <property type="protein sequence ID" value="KIQ21968.1"/>
    <property type="molecule type" value="Genomic_DNA"/>
</dbReference>
<feature type="compositionally biased region" description="Low complexity" evidence="1">
    <location>
        <begin position="244"/>
        <end position="262"/>
    </location>
</feature>
<organism evidence="2 3">
    <name type="scientific">Variovorax paradoxus</name>
    <dbReference type="NCBI Taxonomy" id="34073"/>
    <lineage>
        <taxon>Bacteria</taxon>
        <taxon>Pseudomonadati</taxon>
        <taxon>Pseudomonadota</taxon>
        <taxon>Betaproteobacteria</taxon>
        <taxon>Burkholderiales</taxon>
        <taxon>Comamonadaceae</taxon>
        <taxon>Variovorax</taxon>
    </lineage>
</organism>
<sequence length="279" mass="30468">MPRGIPNPAAMYGIAPRPWGFEVSLVRNGTRYYKQFGKASYGGLEQALVQAQDWRDAVVRNVPPVARRARAEKLRANNTTGVSGVFCQVASGGRVRAWVAKTYIGQDEILRTDFPVDSVGNAALALAIEEREKQLARMSGLARLHPAEEAIRQGMTVQAPGPRVSKRSKSEITRSTNSSGVSGVQFKMPNAGHPGYWLATTFTAGKGSVCKAFSVKEHGYDTAKSLAIAERGRQLAQKLKDAQQQHQLAQQEHAQPQQQKQASPDFSFQYKASGHPARP</sequence>
<reference evidence="2 3" key="1">
    <citation type="submission" date="2014-12" db="EMBL/GenBank/DDBJ databases">
        <title>16Stimator: statistical estimation of ribosomal gene copy numbers from draft genome assemblies.</title>
        <authorList>
            <person name="Perisin M.A."/>
            <person name="Vetter M."/>
            <person name="Gilbert J.A."/>
            <person name="Bergelson J."/>
        </authorList>
    </citation>
    <scope>NUCLEOTIDE SEQUENCE [LARGE SCALE GENOMIC DNA]</scope>
    <source>
        <strain evidence="2 3">MEDvA23</strain>
    </source>
</reference>
<dbReference type="Gene3D" id="1.20.5.2050">
    <property type="match status" value="1"/>
</dbReference>
<name>A0A0D0KZ22_VARPD</name>
<gene>
    <name evidence="2" type="ORF">RT97_27285</name>
</gene>
<protein>
    <recommendedName>
        <fullName evidence="4">AP2 domain-containing protein</fullName>
    </recommendedName>
</protein>
<feature type="region of interest" description="Disordered" evidence="1">
    <location>
        <begin position="238"/>
        <end position="279"/>
    </location>
</feature>
<evidence type="ECO:0000256" key="1">
    <source>
        <dbReference type="SAM" id="MobiDB-lite"/>
    </source>
</evidence>
<accession>A0A0D0KZ22</accession>
<dbReference type="AlphaFoldDB" id="A0A0D0KZ22"/>
<evidence type="ECO:0000313" key="3">
    <source>
        <dbReference type="Proteomes" id="UP000032067"/>
    </source>
</evidence>
<feature type="compositionally biased region" description="Polar residues" evidence="1">
    <location>
        <begin position="173"/>
        <end position="182"/>
    </location>
</feature>
<comment type="caution">
    <text evidence="2">The sequence shown here is derived from an EMBL/GenBank/DDBJ whole genome shotgun (WGS) entry which is preliminary data.</text>
</comment>
<feature type="region of interest" description="Disordered" evidence="1">
    <location>
        <begin position="158"/>
        <end position="186"/>
    </location>
</feature>
<dbReference type="OrthoDB" id="154347at2"/>